<dbReference type="GeneID" id="19977940"/>
<evidence type="ECO:0000256" key="1">
    <source>
        <dbReference type="SAM" id="MobiDB-lite"/>
    </source>
</evidence>
<evidence type="ECO:0000313" key="3">
    <source>
        <dbReference type="Proteomes" id="UP000030752"/>
    </source>
</evidence>
<dbReference type="RefSeq" id="XP_008713493.1">
    <property type="nucleotide sequence ID" value="XM_008715271.1"/>
</dbReference>
<dbReference type="VEuPathDB" id="FungiDB:HMPREF1541_10601"/>
<feature type="compositionally biased region" description="Basic and acidic residues" evidence="1">
    <location>
        <begin position="150"/>
        <end position="178"/>
    </location>
</feature>
<dbReference type="EMBL" id="KB822715">
    <property type="protein sequence ID" value="ETN44420.1"/>
    <property type="molecule type" value="Genomic_DNA"/>
</dbReference>
<dbReference type="OrthoDB" id="10613410at2759"/>
<protein>
    <submittedName>
        <fullName evidence="2">Uncharacterized protein</fullName>
    </submittedName>
</protein>
<keyword evidence="3" id="KW-1185">Reference proteome</keyword>
<organism evidence="2 3">
    <name type="scientific">Cyphellophora europaea (strain CBS 101466)</name>
    <name type="common">Phialophora europaea</name>
    <dbReference type="NCBI Taxonomy" id="1220924"/>
    <lineage>
        <taxon>Eukaryota</taxon>
        <taxon>Fungi</taxon>
        <taxon>Dikarya</taxon>
        <taxon>Ascomycota</taxon>
        <taxon>Pezizomycotina</taxon>
        <taxon>Eurotiomycetes</taxon>
        <taxon>Chaetothyriomycetidae</taxon>
        <taxon>Chaetothyriales</taxon>
        <taxon>Cyphellophoraceae</taxon>
        <taxon>Cyphellophora</taxon>
    </lineage>
</organism>
<evidence type="ECO:0000313" key="2">
    <source>
        <dbReference type="EMBL" id="ETN44420.1"/>
    </source>
</evidence>
<sequence>MSDRAAEEHVPLPPPVRKEGERSSSSEDGDGKRKERRRKGKSYDKRAPLVHNPLDEDYPVIEDTSTPSSDRRDSGVFSGRGSPRNAKYHETKGKFLLPAERRSPVDDSHVQELTQQFNHILQNEHLDKLNAEARANRLEEQLNRAKAEIDQNKRADYLDQRERRISDREKSHRDEQKRLSQTSLRGNLPPPRRDVVVTQPQLPIQPSGGYYATPPPAADPAAEALAKAKSDWNKRKSGGGYGDRRRSP</sequence>
<dbReference type="InParanoid" id="W2S731"/>
<feature type="region of interest" description="Disordered" evidence="1">
    <location>
        <begin position="1"/>
        <end position="107"/>
    </location>
</feature>
<reference evidence="2 3" key="1">
    <citation type="submission" date="2013-03" db="EMBL/GenBank/DDBJ databases">
        <title>The Genome Sequence of Phialophora europaea CBS 101466.</title>
        <authorList>
            <consortium name="The Broad Institute Genomics Platform"/>
            <person name="Cuomo C."/>
            <person name="de Hoog S."/>
            <person name="Gorbushina A."/>
            <person name="Walker B."/>
            <person name="Young S.K."/>
            <person name="Zeng Q."/>
            <person name="Gargeya S."/>
            <person name="Fitzgerald M."/>
            <person name="Haas B."/>
            <person name="Abouelleil A."/>
            <person name="Allen A.W."/>
            <person name="Alvarado L."/>
            <person name="Arachchi H.M."/>
            <person name="Berlin A.M."/>
            <person name="Chapman S.B."/>
            <person name="Gainer-Dewar J."/>
            <person name="Goldberg J."/>
            <person name="Griggs A."/>
            <person name="Gujja S."/>
            <person name="Hansen M."/>
            <person name="Howarth C."/>
            <person name="Imamovic A."/>
            <person name="Ireland A."/>
            <person name="Larimer J."/>
            <person name="McCowan C."/>
            <person name="Murphy C."/>
            <person name="Pearson M."/>
            <person name="Poon T.W."/>
            <person name="Priest M."/>
            <person name="Roberts A."/>
            <person name="Saif S."/>
            <person name="Shea T."/>
            <person name="Sisk P."/>
            <person name="Sykes S."/>
            <person name="Wortman J."/>
            <person name="Nusbaum C."/>
            <person name="Birren B."/>
        </authorList>
    </citation>
    <scope>NUCLEOTIDE SEQUENCE [LARGE SCALE GENOMIC DNA]</scope>
    <source>
        <strain evidence="2 3">CBS 101466</strain>
    </source>
</reference>
<dbReference type="AlphaFoldDB" id="W2S731"/>
<feature type="region of interest" description="Disordered" evidence="1">
    <location>
        <begin position="150"/>
        <end position="248"/>
    </location>
</feature>
<feature type="compositionally biased region" description="Basic and acidic residues" evidence="1">
    <location>
        <begin position="1"/>
        <end position="33"/>
    </location>
</feature>
<feature type="compositionally biased region" description="Basic and acidic residues" evidence="1">
    <location>
        <begin position="87"/>
        <end position="107"/>
    </location>
</feature>
<proteinExistence type="predicted"/>
<name>W2S731_CYPE1</name>
<dbReference type="Proteomes" id="UP000030752">
    <property type="component" value="Unassembled WGS sequence"/>
</dbReference>
<dbReference type="HOGENOM" id="CLU_1120144_0_0_1"/>
<accession>W2S731</accession>
<gene>
    <name evidence="2" type="ORF">HMPREF1541_10601</name>
</gene>